<gene>
    <name evidence="3" type="ORF">BD310DRAFT_917003</name>
</gene>
<organism evidence="3 4">
    <name type="scientific">Dichomitus squalens</name>
    <dbReference type="NCBI Taxonomy" id="114155"/>
    <lineage>
        <taxon>Eukaryota</taxon>
        <taxon>Fungi</taxon>
        <taxon>Dikarya</taxon>
        <taxon>Basidiomycota</taxon>
        <taxon>Agaricomycotina</taxon>
        <taxon>Agaricomycetes</taxon>
        <taxon>Polyporales</taxon>
        <taxon>Polyporaceae</taxon>
        <taxon>Dichomitus</taxon>
    </lineage>
</organism>
<dbReference type="AlphaFoldDB" id="A0A4Q9NJI0"/>
<dbReference type="EMBL" id="ML145090">
    <property type="protein sequence ID" value="TBU63220.1"/>
    <property type="molecule type" value="Genomic_DNA"/>
</dbReference>
<feature type="compositionally biased region" description="Basic and acidic residues" evidence="1">
    <location>
        <begin position="291"/>
        <end position="305"/>
    </location>
</feature>
<evidence type="ECO:0000256" key="1">
    <source>
        <dbReference type="SAM" id="MobiDB-lite"/>
    </source>
</evidence>
<feature type="signal peptide" evidence="2">
    <location>
        <begin position="1"/>
        <end position="19"/>
    </location>
</feature>
<dbReference type="Proteomes" id="UP000292082">
    <property type="component" value="Unassembled WGS sequence"/>
</dbReference>
<evidence type="ECO:0000313" key="3">
    <source>
        <dbReference type="EMBL" id="TBU63220.1"/>
    </source>
</evidence>
<evidence type="ECO:0000256" key="2">
    <source>
        <dbReference type="SAM" id="SignalP"/>
    </source>
</evidence>
<protein>
    <submittedName>
        <fullName evidence="3">Uncharacterized protein</fullName>
    </submittedName>
</protein>
<feature type="compositionally biased region" description="Basic residues" evidence="1">
    <location>
        <begin position="329"/>
        <end position="339"/>
    </location>
</feature>
<proteinExistence type="predicted"/>
<feature type="region of interest" description="Disordered" evidence="1">
    <location>
        <begin position="287"/>
        <end position="339"/>
    </location>
</feature>
<keyword evidence="4" id="KW-1185">Reference proteome</keyword>
<feature type="chain" id="PRO_5043411347" evidence="2">
    <location>
        <begin position="20"/>
        <end position="339"/>
    </location>
</feature>
<feature type="compositionally biased region" description="Low complexity" evidence="1">
    <location>
        <begin position="306"/>
        <end position="327"/>
    </location>
</feature>
<accession>A0A4Q9NJI0</accession>
<evidence type="ECO:0000313" key="4">
    <source>
        <dbReference type="Proteomes" id="UP000292082"/>
    </source>
</evidence>
<sequence>MKLAGILFTSLLCAASAHAQYFSAGWTPGQKVADEQPPEPAYTFEPAAQAASRPAPAAGGKQLGFVDKILTSGPVSSLFGKIGLNVSEVIARGSVSPWDERIPIITDQNYEEIIVNEKLTPEEEKERVWFLIVSVTSSQNSEISKIVDKSFDDAYNETLAAGDLPHVRWGRIDYMSVTYLTTKWGIWTGPYLIVLKDRGQTLRFYKADRVRISKELIRELLTEELWRETPVWNSNFAPGGKREFVLHYYGIALMYTFDVINRVPRFVLMIASGGIASIVMRFLHKSTPQDARPKPSEAVPKKTADTDAGTAVSGGTTAVASSTATSSPKKGKQRKNGKK</sequence>
<keyword evidence="2" id="KW-0732">Signal</keyword>
<name>A0A4Q9NJI0_9APHY</name>
<reference evidence="3 4" key="1">
    <citation type="submission" date="2019-01" db="EMBL/GenBank/DDBJ databases">
        <title>Draft genome sequences of three monokaryotic isolates of the white-rot basidiomycete fungus Dichomitus squalens.</title>
        <authorList>
            <consortium name="DOE Joint Genome Institute"/>
            <person name="Lopez S.C."/>
            <person name="Andreopoulos B."/>
            <person name="Pangilinan J."/>
            <person name="Lipzen A."/>
            <person name="Riley R."/>
            <person name="Ahrendt S."/>
            <person name="Ng V."/>
            <person name="Barry K."/>
            <person name="Daum C."/>
            <person name="Grigoriev I.V."/>
            <person name="Hilden K.S."/>
            <person name="Makela M.R."/>
            <person name="de Vries R.P."/>
        </authorList>
    </citation>
    <scope>NUCLEOTIDE SEQUENCE [LARGE SCALE GENOMIC DNA]</scope>
    <source>
        <strain evidence="3 4">CBS 464.89</strain>
    </source>
</reference>